<dbReference type="InterPro" id="IPR050266">
    <property type="entry name" value="AB_hydrolase_sf"/>
</dbReference>
<name>A0ABQ2EQS8_9DEIO</name>
<dbReference type="RefSeq" id="WP_189005501.1">
    <property type="nucleotide sequence ID" value="NZ_BMPP01000004.1"/>
</dbReference>
<gene>
    <name evidence="2" type="ORF">GCM10008955_12010</name>
</gene>
<protein>
    <submittedName>
        <fullName evidence="2">Dihydrolipoamide acetyltransferase</fullName>
    </submittedName>
</protein>
<accession>A0ABQ2EQS8</accession>
<dbReference type="InterPro" id="IPR029058">
    <property type="entry name" value="AB_hydrolase_fold"/>
</dbReference>
<feature type="domain" description="AB hydrolase-1" evidence="1">
    <location>
        <begin position="28"/>
        <end position="236"/>
    </location>
</feature>
<comment type="caution">
    <text evidence="2">The sequence shown here is derived from an EMBL/GenBank/DDBJ whole genome shotgun (WGS) entry which is preliminary data.</text>
</comment>
<dbReference type="Pfam" id="PF12697">
    <property type="entry name" value="Abhydrolase_6"/>
    <property type="match status" value="1"/>
</dbReference>
<dbReference type="PANTHER" id="PTHR43798">
    <property type="entry name" value="MONOACYLGLYCEROL LIPASE"/>
    <property type="match status" value="1"/>
</dbReference>
<sequence>MLGGVQIQTFQAAQATLHIQKTGVGPPVVLIHGLSGSSRWWRHNVPALSQEHQVFVLDLAGYGRAWRQRALSVQAASRLIADWLVAEDLVEVTLVGHSMGGHIALRVAALLPERVDRLVLACASGLLKTSPTRAALRLPHAMLVGRPSFVPRIMADALRAGPMNLWHGASDLLRDSVQDLLPQVSARTLVIWGTRDVLVPVALGRTLAAAIPGAKYHEIPRAGHVVMVDAPAAFNRLVLSFMKESEAV</sequence>
<evidence type="ECO:0000313" key="2">
    <source>
        <dbReference type="EMBL" id="GGK20218.1"/>
    </source>
</evidence>
<organism evidence="2 3">
    <name type="scientific">Deinococcus malanensis</name>
    <dbReference type="NCBI Taxonomy" id="1706855"/>
    <lineage>
        <taxon>Bacteria</taxon>
        <taxon>Thermotogati</taxon>
        <taxon>Deinococcota</taxon>
        <taxon>Deinococci</taxon>
        <taxon>Deinococcales</taxon>
        <taxon>Deinococcaceae</taxon>
        <taxon>Deinococcus</taxon>
    </lineage>
</organism>
<dbReference type="Gene3D" id="3.40.50.1820">
    <property type="entry name" value="alpha/beta hydrolase"/>
    <property type="match status" value="1"/>
</dbReference>
<dbReference type="EMBL" id="BMPP01000004">
    <property type="protein sequence ID" value="GGK20218.1"/>
    <property type="molecule type" value="Genomic_DNA"/>
</dbReference>
<dbReference type="SUPFAM" id="SSF53474">
    <property type="entry name" value="alpha/beta-Hydrolases"/>
    <property type="match status" value="1"/>
</dbReference>
<dbReference type="PANTHER" id="PTHR43798:SF33">
    <property type="entry name" value="HYDROLASE, PUTATIVE (AFU_ORTHOLOGUE AFUA_2G14860)-RELATED"/>
    <property type="match status" value="1"/>
</dbReference>
<evidence type="ECO:0000259" key="1">
    <source>
        <dbReference type="Pfam" id="PF12697"/>
    </source>
</evidence>
<proteinExistence type="predicted"/>
<dbReference type="Proteomes" id="UP000647587">
    <property type="component" value="Unassembled WGS sequence"/>
</dbReference>
<evidence type="ECO:0000313" key="3">
    <source>
        <dbReference type="Proteomes" id="UP000647587"/>
    </source>
</evidence>
<keyword evidence="3" id="KW-1185">Reference proteome</keyword>
<reference evidence="3" key="1">
    <citation type="journal article" date="2019" name="Int. J. Syst. Evol. Microbiol.">
        <title>The Global Catalogue of Microorganisms (GCM) 10K type strain sequencing project: providing services to taxonomists for standard genome sequencing and annotation.</title>
        <authorList>
            <consortium name="The Broad Institute Genomics Platform"/>
            <consortium name="The Broad Institute Genome Sequencing Center for Infectious Disease"/>
            <person name="Wu L."/>
            <person name="Ma J."/>
        </authorList>
    </citation>
    <scope>NUCLEOTIDE SEQUENCE [LARGE SCALE GENOMIC DNA]</scope>
    <source>
        <strain evidence="3">JCM 30331</strain>
    </source>
</reference>
<dbReference type="PRINTS" id="PR00111">
    <property type="entry name" value="ABHYDROLASE"/>
</dbReference>
<dbReference type="InterPro" id="IPR000073">
    <property type="entry name" value="AB_hydrolase_1"/>
</dbReference>